<gene>
    <name evidence="4" type="ORF">M2283_001788</name>
</gene>
<dbReference type="SUPFAM" id="SSF50129">
    <property type="entry name" value="GroES-like"/>
    <property type="match status" value="1"/>
</dbReference>
<keyword evidence="5" id="KW-1185">Reference proteome</keyword>
<dbReference type="Pfam" id="PF08240">
    <property type="entry name" value="ADH_N"/>
    <property type="match status" value="1"/>
</dbReference>
<reference evidence="4 5" key="1">
    <citation type="submission" date="2023-04" db="EMBL/GenBank/DDBJ databases">
        <title>Forest soil microbial communities from Buena Vista Peninsula, Colon Province, Panama.</title>
        <authorList>
            <person name="Bouskill N."/>
        </authorList>
    </citation>
    <scope>NUCLEOTIDE SEQUENCE [LARGE SCALE GENOMIC DNA]</scope>
    <source>
        <strain evidence="4 5">GGS1</strain>
    </source>
</reference>
<evidence type="ECO:0000313" key="5">
    <source>
        <dbReference type="Proteomes" id="UP001160499"/>
    </source>
</evidence>
<dbReference type="Pfam" id="PF00107">
    <property type="entry name" value="ADH_zinc_N"/>
    <property type="match status" value="1"/>
</dbReference>
<dbReference type="SMART" id="SM00829">
    <property type="entry name" value="PKS_ER"/>
    <property type="match status" value="1"/>
</dbReference>
<feature type="domain" description="Enoyl reductase (ER)" evidence="3">
    <location>
        <begin position="10"/>
        <end position="325"/>
    </location>
</feature>
<dbReference type="Gene3D" id="3.40.50.720">
    <property type="entry name" value="NAD(P)-binding Rossmann-like Domain"/>
    <property type="match status" value="1"/>
</dbReference>
<dbReference type="InterPro" id="IPR036291">
    <property type="entry name" value="NAD(P)-bd_dom_sf"/>
</dbReference>
<dbReference type="GO" id="GO:0003960">
    <property type="term" value="F:quinone reductase (NADPH) activity"/>
    <property type="evidence" value="ECO:0007669"/>
    <property type="project" value="UniProtKB-EC"/>
</dbReference>
<proteinExistence type="predicted"/>
<sequence>MRAIGFDENGGPEVLRTVEVPIPRAGPGEVLVRVAYAGVNYAEVQHRLGDFGPPSALDIPGMEASGQVAALGEDVSGLAVGDPVAVYLPDGGGYAEYVVAPARFTFPLRTLSGEIDLRTAGGSALVLPTAYGVLVGATRLLPGDSVLIHAAAGGVGSVAAQIARARGADTVYGTVGSADKAEYAKRFGYDAVFPREDFPDAVRDATGGRGVDVVLDPVGGPTRLASLDVLAPFGRVAFYGEAARHPDLNLPLLPLWKNNRALTGYNIGDISRRAPDLLRAHALTALELVASGSVHVDVTDVLPLAAAARAHERMQSGLNVGKTLLAVRGEE</sequence>
<evidence type="ECO:0000259" key="3">
    <source>
        <dbReference type="SMART" id="SM00829"/>
    </source>
</evidence>
<dbReference type="EMBL" id="JARXVH010000002">
    <property type="protein sequence ID" value="MDH6214505.1"/>
    <property type="molecule type" value="Genomic_DNA"/>
</dbReference>
<dbReference type="InterPro" id="IPR013149">
    <property type="entry name" value="ADH-like_C"/>
</dbReference>
<dbReference type="PANTHER" id="PTHR48106:SF13">
    <property type="entry name" value="QUINONE OXIDOREDUCTASE-RELATED"/>
    <property type="match status" value="1"/>
</dbReference>
<protein>
    <submittedName>
        <fullName evidence="4">NADPH2:quinone reductase</fullName>
        <ecNumber evidence="4">1.6.5.5</ecNumber>
    </submittedName>
</protein>
<dbReference type="RefSeq" id="WP_280875535.1">
    <property type="nucleotide sequence ID" value="NZ_JARXVH010000002.1"/>
</dbReference>
<dbReference type="Proteomes" id="UP001160499">
    <property type="component" value="Unassembled WGS sequence"/>
</dbReference>
<dbReference type="PANTHER" id="PTHR48106">
    <property type="entry name" value="QUINONE OXIDOREDUCTASE PIG3-RELATED"/>
    <property type="match status" value="1"/>
</dbReference>
<organism evidence="4 5">
    <name type="scientific">Streptomyces pseudovenezuelae</name>
    <dbReference type="NCBI Taxonomy" id="67350"/>
    <lineage>
        <taxon>Bacteria</taxon>
        <taxon>Bacillati</taxon>
        <taxon>Actinomycetota</taxon>
        <taxon>Actinomycetes</taxon>
        <taxon>Kitasatosporales</taxon>
        <taxon>Streptomycetaceae</taxon>
        <taxon>Streptomyces</taxon>
        <taxon>Streptomyces aurantiacus group</taxon>
    </lineage>
</organism>
<evidence type="ECO:0000313" key="4">
    <source>
        <dbReference type="EMBL" id="MDH6214505.1"/>
    </source>
</evidence>
<dbReference type="EC" id="1.6.5.5" evidence="4"/>
<accession>A0ABT6LDW7</accession>
<evidence type="ECO:0000256" key="1">
    <source>
        <dbReference type="ARBA" id="ARBA00022857"/>
    </source>
</evidence>
<dbReference type="SUPFAM" id="SSF51735">
    <property type="entry name" value="NAD(P)-binding Rossmann-fold domains"/>
    <property type="match status" value="1"/>
</dbReference>
<dbReference type="InterPro" id="IPR002364">
    <property type="entry name" value="Quin_OxRdtase/zeta-crystal_CS"/>
</dbReference>
<evidence type="ECO:0000256" key="2">
    <source>
        <dbReference type="ARBA" id="ARBA00023002"/>
    </source>
</evidence>
<keyword evidence="1" id="KW-0521">NADP</keyword>
<dbReference type="InterPro" id="IPR020843">
    <property type="entry name" value="ER"/>
</dbReference>
<dbReference type="PROSITE" id="PS01162">
    <property type="entry name" value="QOR_ZETA_CRYSTAL"/>
    <property type="match status" value="1"/>
</dbReference>
<dbReference type="Gene3D" id="3.90.180.10">
    <property type="entry name" value="Medium-chain alcohol dehydrogenases, catalytic domain"/>
    <property type="match status" value="1"/>
</dbReference>
<dbReference type="InterPro" id="IPR013154">
    <property type="entry name" value="ADH-like_N"/>
</dbReference>
<comment type="caution">
    <text evidence="4">The sequence shown here is derived from an EMBL/GenBank/DDBJ whole genome shotgun (WGS) entry which is preliminary data.</text>
</comment>
<name>A0ABT6LDW7_9ACTN</name>
<keyword evidence="2 4" id="KW-0560">Oxidoreductase</keyword>
<dbReference type="InterPro" id="IPR011032">
    <property type="entry name" value="GroES-like_sf"/>
</dbReference>